<dbReference type="Proteomes" id="UP000827823">
    <property type="component" value="Segment"/>
</dbReference>
<organism evidence="1 2">
    <name type="scientific">Haloarcula phage HCTV-11</name>
    <dbReference type="NCBI Taxonomy" id="2877978"/>
    <lineage>
        <taxon>Viruses</taxon>
        <taxon>Duplodnaviria</taxon>
        <taxon>Heunggongvirae</taxon>
        <taxon>Uroviricota</taxon>
        <taxon>Caudoviricetes</taxon>
        <taxon>Thumleimavirales</taxon>
        <taxon>Hafunaviridae</taxon>
        <taxon>Haloferacalesvirus</taxon>
        <taxon>Haloferacalesvirus hv5</taxon>
    </lineage>
</organism>
<proteinExistence type="predicted"/>
<dbReference type="EMBL" id="MZ334504">
    <property type="protein sequence ID" value="UBF20612.1"/>
    <property type="molecule type" value="Genomic_DNA"/>
</dbReference>
<gene>
    <name evidence="1" type="ORF">HCTV-11_gp55</name>
</gene>
<name>A0AAE8XU28_9CAUD</name>
<protein>
    <submittedName>
        <fullName evidence="1">Uncharacterized protein</fullName>
    </submittedName>
</protein>
<reference evidence="1" key="1">
    <citation type="submission" date="2021-05" db="EMBL/GenBank/DDBJ databases">
        <title>Diversity, taxonomy and evolution of archaeal viruses of the class Caudoviricetes.</title>
        <authorList>
            <person name="Liu Y."/>
            <person name="Demina T.A."/>
            <person name="Roux S."/>
            <person name="Aiewsakun P."/>
            <person name="Kazlauskas D."/>
            <person name="Simmonds P."/>
            <person name="Prangishvili D."/>
            <person name="Oksanen H.M."/>
            <person name="Krupovic M."/>
        </authorList>
    </citation>
    <scope>NUCLEOTIDE SEQUENCE</scope>
    <source>
        <strain evidence="1">HCTV-11/20</strain>
    </source>
</reference>
<evidence type="ECO:0000313" key="2">
    <source>
        <dbReference type="Proteomes" id="UP000827823"/>
    </source>
</evidence>
<evidence type="ECO:0000313" key="1">
    <source>
        <dbReference type="EMBL" id="UBF20612.1"/>
    </source>
</evidence>
<sequence length="46" mass="5435">MRHESRDMTNCRKCEKREPIPGKSLCPLCFEVAKTATMKEKHRDNE</sequence>
<accession>A0AAE8XU28</accession>